<accession>A0A1V6MJ89</accession>
<protein>
    <recommendedName>
        <fullName evidence="1">SnoaL-like domain-containing protein</fullName>
    </recommendedName>
</protein>
<dbReference type="Gene3D" id="3.10.450.50">
    <property type="match status" value="1"/>
</dbReference>
<evidence type="ECO:0000313" key="2">
    <source>
        <dbReference type="EMBL" id="OQD52373.1"/>
    </source>
</evidence>
<organism evidence="2 3">
    <name type="scientific">Streptomyces phaeoluteigriseus</name>
    <dbReference type="NCBI Taxonomy" id="114686"/>
    <lineage>
        <taxon>Bacteria</taxon>
        <taxon>Bacillati</taxon>
        <taxon>Actinomycetota</taxon>
        <taxon>Actinomycetes</taxon>
        <taxon>Kitasatosporales</taxon>
        <taxon>Streptomycetaceae</taxon>
        <taxon>Streptomyces</taxon>
        <taxon>Streptomyces aurantiacus group</taxon>
    </lineage>
</organism>
<reference evidence="2 3" key="2">
    <citation type="submission" date="2017-02" db="EMBL/GenBank/DDBJ databases">
        <title>Draft genome sequence of Streptomyces phaeoluteigriseus type strain DSM41896.</title>
        <authorList>
            <person name="Salih T.S."/>
            <person name="Algora Gallardo L."/>
            <person name="Melo Santos T."/>
            <person name="Filgueira Martinez S."/>
            <person name="Herron P.R."/>
        </authorList>
    </citation>
    <scope>NUCLEOTIDE SEQUENCE [LARGE SCALE GENOMIC DNA]</scope>
    <source>
        <strain evidence="2 3">DSM 41896</strain>
    </source>
</reference>
<comment type="caution">
    <text evidence="2">The sequence shown here is derived from an EMBL/GenBank/DDBJ whole genome shotgun (WGS) entry which is preliminary data.</text>
</comment>
<dbReference type="PANTHER" id="PTHR41252">
    <property type="entry name" value="BLR2505 PROTEIN"/>
    <property type="match status" value="1"/>
</dbReference>
<dbReference type="Pfam" id="PF12680">
    <property type="entry name" value="SnoaL_2"/>
    <property type="match status" value="1"/>
</dbReference>
<dbReference type="AlphaFoldDB" id="A0A1V6MJ89"/>
<dbReference type="Proteomes" id="UP000184286">
    <property type="component" value="Unassembled WGS sequence"/>
</dbReference>
<dbReference type="PANTHER" id="PTHR41252:SF1">
    <property type="entry name" value="BLR2505 PROTEIN"/>
    <property type="match status" value="1"/>
</dbReference>
<dbReference type="STRING" id="114686.BM536_029545"/>
<evidence type="ECO:0000313" key="3">
    <source>
        <dbReference type="Proteomes" id="UP000184286"/>
    </source>
</evidence>
<dbReference type="SUPFAM" id="SSF54427">
    <property type="entry name" value="NTF2-like"/>
    <property type="match status" value="1"/>
</dbReference>
<dbReference type="InterPro" id="IPR032710">
    <property type="entry name" value="NTF2-like_dom_sf"/>
</dbReference>
<name>A0A1V6MJ89_9ACTN</name>
<dbReference type="InterPro" id="IPR037401">
    <property type="entry name" value="SnoaL-like"/>
</dbReference>
<reference evidence="3" key="1">
    <citation type="submission" date="2016-11" db="EMBL/GenBank/DDBJ databases">
        <authorList>
            <person name="Schniete J.K."/>
            <person name="Salih T."/>
            <person name="Algora Gallardo L."/>
            <person name="Martinez Fernandez S."/>
            <person name="Herron P.R."/>
        </authorList>
    </citation>
    <scope>NUCLEOTIDE SEQUENCE [LARGE SCALE GENOMIC DNA]</scope>
    <source>
        <strain evidence="3">DSM 41896</strain>
    </source>
</reference>
<sequence>MHTLPSSSAFSLQFHEVLESGDVMSATPPTRPKEVVIAMYEALSRSDQATLQRLTDPQVSIHVPEILPYGGTYVGWSGLQQLLQATSELMDSRIEWDKFLDSGDQVVAVGFAHGRGRKSGRSFDAAIVHVLTVRDGRITGFQAFVESAPVVAALRDT</sequence>
<evidence type="ECO:0000259" key="1">
    <source>
        <dbReference type="Pfam" id="PF12680"/>
    </source>
</evidence>
<feature type="domain" description="SnoaL-like" evidence="1">
    <location>
        <begin position="36"/>
        <end position="139"/>
    </location>
</feature>
<dbReference type="EMBL" id="MPOH02000019">
    <property type="protein sequence ID" value="OQD52373.1"/>
    <property type="molecule type" value="Genomic_DNA"/>
</dbReference>
<gene>
    <name evidence="2" type="ORF">BM536_029545</name>
</gene>
<proteinExistence type="predicted"/>